<dbReference type="PRINTS" id="PR01407">
    <property type="entry name" value="BUTYPHLNCDUF"/>
</dbReference>
<dbReference type="InterPro" id="IPR013320">
    <property type="entry name" value="ConA-like_dom_sf"/>
</dbReference>
<dbReference type="Proteomes" id="UP001221898">
    <property type="component" value="Unassembled WGS sequence"/>
</dbReference>
<feature type="region of interest" description="Disordered" evidence="5">
    <location>
        <begin position="179"/>
        <end position="224"/>
    </location>
</feature>
<evidence type="ECO:0000256" key="1">
    <source>
        <dbReference type="ARBA" id="ARBA00022723"/>
    </source>
</evidence>
<accession>A0AAD7SKL7</accession>
<keyword evidence="2" id="KW-0863">Zinc-finger</keyword>
<dbReference type="SMART" id="SM00589">
    <property type="entry name" value="PRY"/>
    <property type="match status" value="1"/>
</dbReference>
<feature type="compositionally biased region" description="Polar residues" evidence="5">
    <location>
        <begin position="205"/>
        <end position="220"/>
    </location>
</feature>
<dbReference type="EMBL" id="JAINUG010000056">
    <property type="protein sequence ID" value="KAJ8403747.1"/>
    <property type="molecule type" value="Genomic_DNA"/>
</dbReference>
<keyword evidence="8" id="KW-1185">Reference proteome</keyword>
<protein>
    <recommendedName>
        <fullName evidence="6">B30.2/SPRY domain-containing protein</fullName>
    </recommendedName>
</protein>
<dbReference type="InterPro" id="IPR051051">
    <property type="entry name" value="E3_ubiq-ligase_TRIM/RNF"/>
</dbReference>
<dbReference type="SMART" id="SM00449">
    <property type="entry name" value="SPRY"/>
    <property type="match status" value="1"/>
</dbReference>
<organism evidence="7 8">
    <name type="scientific">Aldrovandia affinis</name>
    <dbReference type="NCBI Taxonomy" id="143900"/>
    <lineage>
        <taxon>Eukaryota</taxon>
        <taxon>Metazoa</taxon>
        <taxon>Chordata</taxon>
        <taxon>Craniata</taxon>
        <taxon>Vertebrata</taxon>
        <taxon>Euteleostomi</taxon>
        <taxon>Actinopterygii</taxon>
        <taxon>Neopterygii</taxon>
        <taxon>Teleostei</taxon>
        <taxon>Notacanthiformes</taxon>
        <taxon>Halosauridae</taxon>
        <taxon>Aldrovandia</taxon>
    </lineage>
</organism>
<dbReference type="GO" id="GO:0008270">
    <property type="term" value="F:zinc ion binding"/>
    <property type="evidence" value="ECO:0007669"/>
    <property type="project" value="UniProtKB-KW"/>
</dbReference>
<dbReference type="PANTHER" id="PTHR25465:SF14">
    <property type="entry name" value="E3 UBIQUITIN-PROTEIN LIGASE TRIM65"/>
    <property type="match status" value="1"/>
</dbReference>
<evidence type="ECO:0000259" key="6">
    <source>
        <dbReference type="PROSITE" id="PS50188"/>
    </source>
</evidence>
<dbReference type="Gene3D" id="2.60.120.920">
    <property type="match status" value="1"/>
</dbReference>
<dbReference type="InterPro" id="IPR058030">
    <property type="entry name" value="TRIM8/14/16/25/29/45/65_CC"/>
</dbReference>
<dbReference type="Pfam" id="PF25600">
    <property type="entry name" value="TRIM_CC"/>
    <property type="match status" value="1"/>
</dbReference>
<dbReference type="SUPFAM" id="SSF49899">
    <property type="entry name" value="Concanavalin A-like lectins/glucanases"/>
    <property type="match status" value="1"/>
</dbReference>
<evidence type="ECO:0000256" key="5">
    <source>
        <dbReference type="SAM" id="MobiDB-lite"/>
    </source>
</evidence>
<evidence type="ECO:0000256" key="4">
    <source>
        <dbReference type="SAM" id="Coils"/>
    </source>
</evidence>
<dbReference type="InterPro" id="IPR003879">
    <property type="entry name" value="Butyrophylin_SPRY"/>
</dbReference>
<dbReference type="InterPro" id="IPR001870">
    <property type="entry name" value="B30.2/SPRY"/>
</dbReference>
<gene>
    <name evidence="7" type="ORF">AAFF_G00346150</name>
</gene>
<evidence type="ECO:0000313" key="8">
    <source>
        <dbReference type="Proteomes" id="UP001221898"/>
    </source>
</evidence>
<dbReference type="PANTHER" id="PTHR25465">
    <property type="entry name" value="B-BOX DOMAIN CONTAINING"/>
    <property type="match status" value="1"/>
</dbReference>
<evidence type="ECO:0000256" key="3">
    <source>
        <dbReference type="ARBA" id="ARBA00022833"/>
    </source>
</evidence>
<keyword evidence="4" id="KW-0175">Coiled coil</keyword>
<dbReference type="Pfam" id="PF00622">
    <property type="entry name" value="SPRY"/>
    <property type="match status" value="1"/>
</dbReference>
<keyword evidence="3" id="KW-0862">Zinc</keyword>
<evidence type="ECO:0000256" key="2">
    <source>
        <dbReference type="ARBA" id="ARBA00022771"/>
    </source>
</evidence>
<evidence type="ECO:0000313" key="7">
    <source>
        <dbReference type="EMBL" id="KAJ8403747.1"/>
    </source>
</evidence>
<dbReference type="InterPro" id="IPR006574">
    <property type="entry name" value="PRY"/>
</dbReference>
<dbReference type="AlphaFoldDB" id="A0AAD7SKL7"/>
<dbReference type="Pfam" id="PF13765">
    <property type="entry name" value="PRY"/>
    <property type="match status" value="1"/>
</dbReference>
<feature type="coiled-coil region" evidence="4">
    <location>
        <begin position="76"/>
        <end position="103"/>
    </location>
</feature>
<dbReference type="InterPro" id="IPR043136">
    <property type="entry name" value="B30.2/SPRY_sf"/>
</dbReference>
<feature type="domain" description="B30.2/SPRY" evidence="6">
    <location>
        <begin position="214"/>
        <end position="408"/>
    </location>
</feature>
<reference evidence="7" key="1">
    <citation type="journal article" date="2023" name="Science">
        <title>Genome structures resolve the early diversification of teleost fishes.</title>
        <authorList>
            <person name="Parey E."/>
            <person name="Louis A."/>
            <person name="Montfort J."/>
            <person name="Bouchez O."/>
            <person name="Roques C."/>
            <person name="Iampietro C."/>
            <person name="Lluch J."/>
            <person name="Castinel A."/>
            <person name="Donnadieu C."/>
            <person name="Desvignes T."/>
            <person name="Floi Bucao C."/>
            <person name="Jouanno E."/>
            <person name="Wen M."/>
            <person name="Mejri S."/>
            <person name="Dirks R."/>
            <person name="Jansen H."/>
            <person name="Henkel C."/>
            <person name="Chen W.J."/>
            <person name="Zahm M."/>
            <person name="Cabau C."/>
            <person name="Klopp C."/>
            <person name="Thompson A.W."/>
            <person name="Robinson-Rechavi M."/>
            <person name="Braasch I."/>
            <person name="Lecointre G."/>
            <person name="Bobe J."/>
            <person name="Postlethwait J.H."/>
            <person name="Berthelot C."/>
            <person name="Roest Crollius H."/>
            <person name="Guiguen Y."/>
        </authorList>
    </citation>
    <scope>NUCLEOTIDE SEQUENCE</scope>
    <source>
        <strain evidence="7">NC1722</strain>
    </source>
</reference>
<name>A0AAD7SKL7_9TELE</name>
<dbReference type="GO" id="GO:0005737">
    <property type="term" value="C:cytoplasm"/>
    <property type="evidence" value="ECO:0007669"/>
    <property type="project" value="UniProtKB-ARBA"/>
</dbReference>
<keyword evidence="1" id="KW-0479">Metal-binding</keyword>
<proteinExistence type="predicted"/>
<dbReference type="PROSITE" id="PS50188">
    <property type="entry name" value="B302_SPRY"/>
    <property type="match status" value="1"/>
</dbReference>
<sequence>MERQRELVHMQVDTHRWIQTRERDLQLLPQSARAHKESVQALQREAGEVFAELVRSVELMGSQVQELLCAHEVAEGSRAEGQIHRLEQDLAQLRRRDEELRRLANMQDHFCFLKNFLTLDTALLNDEGGKAGASKEAALLGVQAVLGDLRDRHQELCKASLAQIFRTVNDASTDMADVSMAAAPPPLPSEYRAEPNPRPPANEVAASSTANQNLATQNPEPRTRDELLKFRFQPTLDPNTAFRQLRLSEEDRKATLRAETQPYPEHADRFLYWRQVLCREPLAGSPYYWEVEWTGQRVTIGVAYAAMGRKGSDDACRLGHNDRSWGLYWSGTGYSLWHCGRETAVPGPKARRVGVYLDQQDGVLAFYRVSHDQAQLLHRVQADFSAPLHPGFRFWAGVGASVALCQLE</sequence>
<comment type="caution">
    <text evidence="7">The sequence shown here is derived from an EMBL/GenBank/DDBJ whole genome shotgun (WGS) entry which is preliminary data.</text>
</comment>
<dbReference type="CDD" id="cd16040">
    <property type="entry name" value="SPRY_PRY_SNTX"/>
    <property type="match status" value="1"/>
</dbReference>
<dbReference type="InterPro" id="IPR003877">
    <property type="entry name" value="SPRY_dom"/>
</dbReference>